<keyword evidence="3" id="KW-1003">Cell membrane</keyword>
<dbReference type="Proteomes" id="UP000178869">
    <property type="component" value="Unassembled WGS sequence"/>
</dbReference>
<evidence type="ECO:0000256" key="7">
    <source>
        <dbReference type="RuleBase" id="RU363032"/>
    </source>
</evidence>
<dbReference type="AlphaFoldDB" id="A0A1G2PEI4"/>
<feature type="transmembrane region" description="Helical" evidence="7">
    <location>
        <begin position="211"/>
        <end position="235"/>
    </location>
</feature>
<evidence type="ECO:0000256" key="5">
    <source>
        <dbReference type="ARBA" id="ARBA00022989"/>
    </source>
</evidence>
<dbReference type="SUPFAM" id="SSF161098">
    <property type="entry name" value="MetI-like"/>
    <property type="match status" value="1"/>
</dbReference>
<organism evidence="9 10">
    <name type="scientific">Candidatus Terrybacteria bacterium RIFCSPHIGHO2_01_FULL_43_35</name>
    <dbReference type="NCBI Taxonomy" id="1802361"/>
    <lineage>
        <taxon>Bacteria</taxon>
        <taxon>Candidatus Terryibacteriota</taxon>
    </lineage>
</organism>
<dbReference type="EMBL" id="MHSR01000013">
    <property type="protein sequence ID" value="OHA46755.1"/>
    <property type="molecule type" value="Genomic_DNA"/>
</dbReference>
<dbReference type="PANTHER" id="PTHR30151">
    <property type="entry name" value="ALKANE SULFONATE ABC TRANSPORTER-RELATED, MEMBRANE SUBUNIT"/>
    <property type="match status" value="1"/>
</dbReference>
<keyword evidence="5 7" id="KW-1133">Transmembrane helix</keyword>
<evidence type="ECO:0000259" key="8">
    <source>
        <dbReference type="PROSITE" id="PS50928"/>
    </source>
</evidence>
<dbReference type="PANTHER" id="PTHR30151:SF38">
    <property type="entry name" value="ALIPHATIC SULFONATES TRANSPORT PERMEASE PROTEIN SSUC-RELATED"/>
    <property type="match status" value="1"/>
</dbReference>
<dbReference type="PROSITE" id="PS50928">
    <property type="entry name" value="ABC_TM1"/>
    <property type="match status" value="1"/>
</dbReference>
<dbReference type="GO" id="GO:0005886">
    <property type="term" value="C:plasma membrane"/>
    <property type="evidence" value="ECO:0007669"/>
    <property type="project" value="UniProtKB-SubCell"/>
</dbReference>
<feature type="transmembrane region" description="Helical" evidence="7">
    <location>
        <begin position="114"/>
        <end position="132"/>
    </location>
</feature>
<feature type="transmembrane region" description="Helical" evidence="7">
    <location>
        <begin position="159"/>
        <end position="178"/>
    </location>
</feature>
<evidence type="ECO:0000256" key="6">
    <source>
        <dbReference type="ARBA" id="ARBA00023136"/>
    </source>
</evidence>
<gene>
    <name evidence="9" type="ORF">A2828_02565</name>
</gene>
<evidence type="ECO:0000256" key="2">
    <source>
        <dbReference type="ARBA" id="ARBA00022448"/>
    </source>
</evidence>
<proteinExistence type="inferred from homology"/>
<evidence type="ECO:0000256" key="4">
    <source>
        <dbReference type="ARBA" id="ARBA00022692"/>
    </source>
</evidence>
<comment type="subcellular location">
    <subcellularLocation>
        <location evidence="1 7">Cell membrane</location>
        <topology evidence="1 7">Multi-pass membrane protein</topology>
    </subcellularLocation>
</comment>
<name>A0A1G2PEI4_9BACT</name>
<dbReference type="Gene3D" id="1.10.3720.10">
    <property type="entry name" value="MetI-like"/>
    <property type="match status" value="1"/>
</dbReference>
<dbReference type="InterPro" id="IPR035906">
    <property type="entry name" value="MetI-like_sf"/>
</dbReference>
<keyword evidence="2 7" id="KW-0813">Transport</keyword>
<dbReference type="Pfam" id="PF00528">
    <property type="entry name" value="BPD_transp_1"/>
    <property type="match status" value="1"/>
</dbReference>
<evidence type="ECO:0000313" key="9">
    <source>
        <dbReference type="EMBL" id="OHA46755.1"/>
    </source>
</evidence>
<keyword evidence="6 7" id="KW-0472">Membrane</keyword>
<dbReference type="CDD" id="cd06261">
    <property type="entry name" value="TM_PBP2"/>
    <property type="match status" value="1"/>
</dbReference>
<feature type="transmembrane region" description="Helical" evidence="7">
    <location>
        <begin position="88"/>
        <end position="108"/>
    </location>
</feature>
<dbReference type="InterPro" id="IPR000515">
    <property type="entry name" value="MetI-like"/>
</dbReference>
<reference evidence="9 10" key="1">
    <citation type="journal article" date="2016" name="Nat. Commun.">
        <title>Thousands of microbial genomes shed light on interconnected biogeochemical processes in an aquifer system.</title>
        <authorList>
            <person name="Anantharaman K."/>
            <person name="Brown C.T."/>
            <person name="Hug L.A."/>
            <person name="Sharon I."/>
            <person name="Castelle C.J."/>
            <person name="Probst A.J."/>
            <person name="Thomas B.C."/>
            <person name="Singh A."/>
            <person name="Wilkins M.J."/>
            <person name="Karaoz U."/>
            <person name="Brodie E.L."/>
            <person name="Williams K.H."/>
            <person name="Hubbard S.S."/>
            <person name="Banfield J.F."/>
        </authorList>
    </citation>
    <scope>NUCLEOTIDE SEQUENCE [LARGE SCALE GENOMIC DNA]</scope>
</reference>
<accession>A0A1G2PEI4</accession>
<comment type="caution">
    <text evidence="9">The sequence shown here is derived from an EMBL/GenBank/DDBJ whole genome shotgun (WGS) entry which is preliminary data.</text>
</comment>
<protein>
    <recommendedName>
        <fullName evidence="8">ABC transmembrane type-1 domain-containing protein</fullName>
    </recommendedName>
</protein>
<sequence>MKNHTENKLHIWRVTPHAIFASFAIVGVTIALVAVTILSGISPHELFTGLLASFLRVCIAFVISLVLAVVIGILLTRNTKIENFILPFLDLMQSFPNFAILPLILVWFSSKTLAVITILIITMIWPILFAVIGGTKSSRNDLAEAATVFGAKGWRRWRYFYIPTLFPAIITGSIVGWGEGWEAVVGAEIIARAGGIGTSIAHATETGQTQLFLTLLALLLFVIFLFNSWVWLALLKRSARFNI</sequence>
<feature type="domain" description="ABC transmembrane type-1" evidence="8">
    <location>
        <begin position="50"/>
        <end position="231"/>
    </location>
</feature>
<feature type="transmembrane region" description="Helical" evidence="7">
    <location>
        <begin position="20"/>
        <end position="41"/>
    </location>
</feature>
<evidence type="ECO:0000313" key="10">
    <source>
        <dbReference type="Proteomes" id="UP000178869"/>
    </source>
</evidence>
<feature type="transmembrane region" description="Helical" evidence="7">
    <location>
        <begin position="53"/>
        <end position="76"/>
    </location>
</feature>
<evidence type="ECO:0000256" key="1">
    <source>
        <dbReference type="ARBA" id="ARBA00004651"/>
    </source>
</evidence>
<dbReference type="GO" id="GO:0055085">
    <property type="term" value="P:transmembrane transport"/>
    <property type="evidence" value="ECO:0007669"/>
    <property type="project" value="InterPro"/>
</dbReference>
<comment type="similarity">
    <text evidence="7">Belongs to the binding-protein-dependent transport system permease family.</text>
</comment>
<evidence type="ECO:0000256" key="3">
    <source>
        <dbReference type="ARBA" id="ARBA00022475"/>
    </source>
</evidence>
<keyword evidence="4 7" id="KW-0812">Transmembrane</keyword>